<evidence type="ECO:0000256" key="3">
    <source>
        <dbReference type="ARBA" id="ARBA00022448"/>
    </source>
</evidence>
<gene>
    <name evidence="10" type="ORF">OBRU01_23908</name>
</gene>
<dbReference type="Gene3D" id="1.50.40.10">
    <property type="entry name" value="Mitochondrial carrier domain"/>
    <property type="match status" value="2"/>
</dbReference>
<dbReference type="AlphaFoldDB" id="A0A0L7KN70"/>
<dbReference type="PANTHER" id="PTHR45618">
    <property type="entry name" value="MITOCHONDRIAL DICARBOXYLATE CARRIER-RELATED"/>
    <property type="match status" value="1"/>
</dbReference>
<keyword evidence="5" id="KW-0677">Repeat</keyword>
<evidence type="ECO:0000256" key="4">
    <source>
        <dbReference type="ARBA" id="ARBA00022692"/>
    </source>
</evidence>
<keyword evidence="7 8" id="KW-0472">Membrane</keyword>
<evidence type="ECO:0000313" key="11">
    <source>
        <dbReference type="Proteomes" id="UP000037510"/>
    </source>
</evidence>
<sequence length="396" mass="42803">MGDSDWRPFIYGGLASIVAEFGTFPIDTTKTRLQIQGQTIDPRHVELRYTGMVDCFVKTSRQEGVKALYCGTEDRPAPCGAPLHRHGGLLRQDLAAGGGQGTLLWVSRSRTEDRPAPCGAPIHRHGGLLRLDLAAGGGQGTLLWVSRSRTEDRPAPCGAPLHRHGGLLRQDLAAGGGQGTLLWKIDPRHVELCYTGMLDFFVRTSRQEGEQKIDPRHVELRYTGMVDCFVKTSRQEGFKALYCGIWPAVLRQATYGTIKFGTYYSLKDALAQYRDDRGAEEHVATNTCCAALAGGLSSAIANPTDVLKVRMQIADIPVGRADTAHRYNTCCAALAGGLSSAIANPTDVLKVRMQIADIPVGRADTAHRYNTCCAALAGGLSSAIANPTDVLKVRMQ</sequence>
<evidence type="ECO:0000256" key="7">
    <source>
        <dbReference type="ARBA" id="ARBA00023136"/>
    </source>
</evidence>
<reference evidence="10 11" key="1">
    <citation type="journal article" date="2015" name="Genome Biol. Evol.">
        <title>The genome of winter moth (Operophtera brumata) provides a genomic perspective on sexual dimorphism and phenology.</title>
        <authorList>
            <person name="Derks M.F."/>
            <person name="Smit S."/>
            <person name="Salis L."/>
            <person name="Schijlen E."/>
            <person name="Bossers A."/>
            <person name="Mateman C."/>
            <person name="Pijl A.S."/>
            <person name="de Ridder D."/>
            <person name="Groenen M.A."/>
            <person name="Visser M.E."/>
            <person name="Megens H.J."/>
        </authorList>
    </citation>
    <scope>NUCLEOTIDE SEQUENCE [LARGE SCALE GENOMIC DNA]</scope>
    <source>
        <strain evidence="10">WM2013NL</strain>
        <tissue evidence="10">Head and thorax</tissue>
    </source>
</reference>
<name>A0A0L7KN70_OPEBR</name>
<evidence type="ECO:0000256" key="8">
    <source>
        <dbReference type="PROSITE-ProRule" id="PRU00282"/>
    </source>
</evidence>
<evidence type="ECO:0000313" key="10">
    <source>
        <dbReference type="EMBL" id="KOB64424.1"/>
    </source>
</evidence>
<accession>A0A0L7KN70</accession>
<keyword evidence="6" id="KW-1133">Transmembrane helix</keyword>
<feature type="repeat" description="Solcar" evidence="8">
    <location>
        <begin position="7"/>
        <end position="96"/>
    </location>
</feature>
<evidence type="ECO:0000256" key="5">
    <source>
        <dbReference type="ARBA" id="ARBA00022737"/>
    </source>
</evidence>
<dbReference type="Proteomes" id="UP000037510">
    <property type="component" value="Unassembled WGS sequence"/>
</dbReference>
<protein>
    <submittedName>
        <fullName evidence="10">Putative mitochondrial oxoglutarate/malate carrier</fullName>
    </submittedName>
</protein>
<dbReference type="InterPro" id="IPR018108">
    <property type="entry name" value="MCP_transmembrane"/>
</dbReference>
<evidence type="ECO:0000256" key="1">
    <source>
        <dbReference type="ARBA" id="ARBA00004141"/>
    </source>
</evidence>
<feature type="repeat" description="Solcar" evidence="8">
    <location>
        <begin position="190"/>
        <end position="269"/>
    </location>
</feature>
<keyword evidence="4 8" id="KW-0812">Transmembrane</keyword>
<dbReference type="GO" id="GO:0016020">
    <property type="term" value="C:membrane"/>
    <property type="evidence" value="ECO:0007669"/>
    <property type="project" value="UniProtKB-SubCell"/>
</dbReference>
<comment type="caution">
    <text evidence="10">The sequence shown here is derived from an EMBL/GenBank/DDBJ whole genome shotgun (WGS) entry which is preliminary data.</text>
</comment>
<keyword evidence="3 9" id="KW-0813">Transport</keyword>
<evidence type="ECO:0000256" key="9">
    <source>
        <dbReference type="RuleBase" id="RU000488"/>
    </source>
</evidence>
<dbReference type="InterPro" id="IPR023395">
    <property type="entry name" value="MCP_dom_sf"/>
</dbReference>
<dbReference type="PROSITE" id="PS50920">
    <property type="entry name" value="SOLCAR"/>
    <property type="match status" value="2"/>
</dbReference>
<dbReference type="Pfam" id="PF00153">
    <property type="entry name" value="Mito_carr"/>
    <property type="match status" value="3"/>
</dbReference>
<dbReference type="InterPro" id="IPR050391">
    <property type="entry name" value="Mito_Metabolite_Transporter"/>
</dbReference>
<keyword evidence="11" id="KW-1185">Reference proteome</keyword>
<proteinExistence type="inferred from homology"/>
<feature type="non-terminal residue" evidence="10">
    <location>
        <position position="396"/>
    </location>
</feature>
<dbReference type="EMBL" id="JTDY01008744">
    <property type="protein sequence ID" value="KOB64424.1"/>
    <property type="molecule type" value="Genomic_DNA"/>
</dbReference>
<comment type="similarity">
    <text evidence="2 9">Belongs to the mitochondrial carrier (TC 2.A.29) family.</text>
</comment>
<dbReference type="STRING" id="104452.A0A0L7KN70"/>
<evidence type="ECO:0000256" key="2">
    <source>
        <dbReference type="ARBA" id="ARBA00006375"/>
    </source>
</evidence>
<dbReference type="SUPFAM" id="SSF103506">
    <property type="entry name" value="Mitochondrial carrier"/>
    <property type="match status" value="2"/>
</dbReference>
<evidence type="ECO:0000256" key="6">
    <source>
        <dbReference type="ARBA" id="ARBA00022989"/>
    </source>
</evidence>
<comment type="subcellular location">
    <subcellularLocation>
        <location evidence="1">Membrane</location>
        <topology evidence="1">Multi-pass membrane protein</topology>
    </subcellularLocation>
</comment>
<organism evidence="10 11">
    <name type="scientific">Operophtera brumata</name>
    <name type="common">Winter moth</name>
    <name type="synonym">Phalaena brumata</name>
    <dbReference type="NCBI Taxonomy" id="104452"/>
    <lineage>
        <taxon>Eukaryota</taxon>
        <taxon>Metazoa</taxon>
        <taxon>Ecdysozoa</taxon>
        <taxon>Arthropoda</taxon>
        <taxon>Hexapoda</taxon>
        <taxon>Insecta</taxon>
        <taxon>Pterygota</taxon>
        <taxon>Neoptera</taxon>
        <taxon>Endopterygota</taxon>
        <taxon>Lepidoptera</taxon>
        <taxon>Glossata</taxon>
        <taxon>Ditrysia</taxon>
        <taxon>Geometroidea</taxon>
        <taxon>Geometridae</taxon>
        <taxon>Larentiinae</taxon>
        <taxon>Operophtera</taxon>
    </lineage>
</organism>